<name>A0ABP0F571_CLALP</name>
<evidence type="ECO:0000256" key="4">
    <source>
        <dbReference type="ARBA" id="ARBA00022777"/>
    </source>
</evidence>
<dbReference type="SMART" id="SM00220">
    <property type="entry name" value="S_TKc"/>
    <property type="match status" value="1"/>
</dbReference>
<dbReference type="InterPro" id="IPR008271">
    <property type="entry name" value="Ser/Thr_kinase_AS"/>
</dbReference>
<dbReference type="InterPro" id="IPR017441">
    <property type="entry name" value="Protein_kinase_ATP_BS"/>
</dbReference>
<reference evidence="10 11" key="1">
    <citation type="submission" date="2024-02" db="EMBL/GenBank/DDBJ databases">
        <authorList>
            <person name="Daric V."/>
            <person name="Darras S."/>
        </authorList>
    </citation>
    <scope>NUCLEOTIDE SEQUENCE [LARGE SCALE GENOMIC DNA]</scope>
</reference>
<feature type="compositionally biased region" description="Polar residues" evidence="8">
    <location>
        <begin position="106"/>
        <end position="127"/>
    </location>
</feature>
<dbReference type="EMBL" id="CAWYQH010000013">
    <property type="protein sequence ID" value="CAK8674596.1"/>
    <property type="molecule type" value="Genomic_DNA"/>
</dbReference>
<accession>A0ABP0F571</accession>
<evidence type="ECO:0000313" key="11">
    <source>
        <dbReference type="Proteomes" id="UP001642483"/>
    </source>
</evidence>
<dbReference type="InterPro" id="IPR011009">
    <property type="entry name" value="Kinase-like_dom_sf"/>
</dbReference>
<protein>
    <recommendedName>
        <fullName evidence="9">Protein kinase domain-containing protein</fullName>
    </recommendedName>
</protein>
<keyword evidence="2" id="KW-0808">Transferase</keyword>
<feature type="compositionally biased region" description="Low complexity" evidence="8">
    <location>
        <begin position="26"/>
        <end position="44"/>
    </location>
</feature>
<keyword evidence="11" id="KW-1185">Reference proteome</keyword>
<keyword evidence="7" id="KW-0175">Coiled coil</keyword>
<feature type="compositionally biased region" description="Low complexity" evidence="8">
    <location>
        <begin position="128"/>
        <end position="141"/>
    </location>
</feature>
<evidence type="ECO:0000256" key="7">
    <source>
        <dbReference type="SAM" id="Coils"/>
    </source>
</evidence>
<dbReference type="PANTHER" id="PTHR22974:SF23">
    <property type="entry name" value="TOUSLED-LIKE KINASE, ISOFORM G"/>
    <property type="match status" value="1"/>
</dbReference>
<dbReference type="CDD" id="cd13990">
    <property type="entry name" value="STKc_TLK"/>
    <property type="match status" value="1"/>
</dbReference>
<dbReference type="InterPro" id="IPR000719">
    <property type="entry name" value="Prot_kinase_dom"/>
</dbReference>
<dbReference type="PROSITE" id="PS00107">
    <property type="entry name" value="PROTEIN_KINASE_ATP"/>
    <property type="match status" value="1"/>
</dbReference>
<keyword evidence="5 6" id="KW-0067">ATP-binding</keyword>
<feature type="region of interest" description="Disordered" evidence="8">
    <location>
        <begin position="291"/>
        <end position="325"/>
    </location>
</feature>
<evidence type="ECO:0000256" key="3">
    <source>
        <dbReference type="ARBA" id="ARBA00022741"/>
    </source>
</evidence>
<evidence type="ECO:0000256" key="5">
    <source>
        <dbReference type="ARBA" id="ARBA00022840"/>
    </source>
</evidence>
<evidence type="ECO:0000259" key="9">
    <source>
        <dbReference type="PROSITE" id="PS50011"/>
    </source>
</evidence>
<proteinExistence type="predicted"/>
<dbReference type="PROSITE" id="PS00108">
    <property type="entry name" value="PROTEIN_KINASE_ST"/>
    <property type="match status" value="1"/>
</dbReference>
<dbReference type="Proteomes" id="UP001642483">
    <property type="component" value="Unassembled WGS sequence"/>
</dbReference>
<gene>
    <name evidence="10" type="ORF">CVLEPA_LOCUS4282</name>
</gene>
<keyword evidence="3 6" id="KW-0547">Nucleotide-binding</keyword>
<feature type="compositionally biased region" description="Polar residues" evidence="8">
    <location>
        <begin position="52"/>
        <end position="61"/>
    </location>
</feature>
<dbReference type="PANTHER" id="PTHR22974">
    <property type="entry name" value="MIXED LINEAGE PROTEIN KINASE"/>
    <property type="match status" value="1"/>
</dbReference>
<evidence type="ECO:0000256" key="8">
    <source>
        <dbReference type="SAM" id="MobiDB-lite"/>
    </source>
</evidence>
<feature type="domain" description="Protein kinase" evidence="9">
    <location>
        <begin position="392"/>
        <end position="671"/>
    </location>
</feature>
<feature type="binding site" evidence="6">
    <location>
        <position position="421"/>
    </location>
    <ligand>
        <name>ATP</name>
        <dbReference type="ChEBI" id="CHEBI:30616"/>
    </ligand>
</feature>
<sequence>MDDITIDARRQELLEARFLGIPKAQSGSESNMSTGSSTGAGASACSDKETDSISGYPSTPENAADRQDLRKSRKRKGESYEAGLKKSAGNTNVKKINEYFEPATSPARNTYNQSEKPLMSPSYTNQMRSSPSSRHSNSSSHIDYSGLVHLQHKHFVQKESKNVQTELTSRFITQLISAHSGQDSENNRKLDELQRQNIDLEYHLNRTEELVTRCKSQFFRCLKMCQELLIEKTKSEKVAARRKAMEGRLRLGQFTRQGTGYQETWTNGWAFTELGDKKDKINKEKEDIEKARKTLNKRRPPTASARGKFSSVESDSFVKPKEPKDTLSAQDFHERDEILRQRLNAVKRDELELQFELERLERERSLHIRELKRISNEDNSRFNDYPVLNKQYLLLSLLGKGGFSEVYKGFDMEEQRYVAVKIHHLNPEWNEQKKLDYARHAHREAEIHRRVNHPRIVSLYDRFDVNINTFCTVLEFCGGNDLDFYLKQHKLMGEKEARTIIMQVISALVYLNSLERPVIHYDLKPGNILLCNGTVCGDIKITDFGLSKQFEEASSHEGMDLTSQGAGTYWYLPPECFVRGPGGQPPKIDNKVDVWSVGVIFYQCLYGKKPFGHNLTQEAILKQNAILKATEVEFPNKPSVTSEAKSFIRQCLCYRKEQRAGVAKLAEHPYLKPPINRRAAATQNGPSVMPQ</sequence>
<dbReference type="Gene3D" id="1.10.510.10">
    <property type="entry name" value="Transferase(Phosphotransferase) domain 1"/>
    <property type="match status" value="1"/>
</dbReference>
<evidence type="ECO:0000256" key="6">
    <source>
        <dbReference type="PROSITE-ProRule" id="PRU10141"/>
    </source>
</evidence>
<keyword evidence="4" id="KW-0418">Kinase</keyword>
<feature type="coiled-coil region" evidence="7">
    <location>
        <begin position="343"/>
        <end position="377"/>
    </location>
</feature>
<evidence type="ECO:0000256" key="2">
    <source>
        <dbReference type="ARBA" id="ARBA00022679"/>
    </source>
</evidence>
<evidence type="ECO:0000256" key="1">
    <source>
        <dbReference type="ARBA" id="ARBA00022527"/>
    </source>
</evidence>
<comment type="caution">
    <text evidence="10">The sequence shown here is derived from an EMBL/GenBank/DDBJ whole genome shotgun (WGS) entry which is preliminary data.</text>
</comment>
<feature type="region of interest" description="Disordered" evidence="8">
    <location>
        <begin position="19"/>
        <end position="141"/>
    </location>
</feature>
<feature type="compositionally biased region" description="Basic and acidic residues" evidence="8">
    <location>
        <begin position="316"/>
        <end position="325"/>
    </location>
</feature>
<dbReference type="SUPFAM" id="SSF56112">
    <property type="entry name" value="Protein kinase-like (PK-like)"/>
    <property type="match status" value="1"/>
</dbReference>
<evidence type="ECO:0000313" key="10">
    <source>
        <dbReference type="EMBL" id="CAK8674596.1"/>
    </source>
</evidence>
<dbReference type="Pfam" id="PF00069">
    <property type="entry name" value="Pkinase"/>
    <property type="match status" value="1"/>
</dbReference>
<dbReference type="PROSITE" id="PS50011">
    <property type="entry name" value="PROTEIN_KINASE_DOM"/>
    <property type="match status" value="1"/>
</dbReference>
<organism evidence="10 11">
    <name type="scientific">Clavelina lepadiformis</name>
    <name type="common">Light-bulb sea squirt</name>
    <name type="synonym">Ascidia lepadiformis</name>
    <dbReference type="NCBI Taxonomy" id="159417"/>
    <lineage>
        <taxon>Eukaryota</taxon>
        <taxon>Metazoa</taxon>
        <taxon>Chordata</taxon>
        <taxon>Tunicata</taxon>
        <taxon>Ascidiacea</taxon>
        <taxon>Aplousobranchia</taxon>
        <taxon>Clavelinidae</taxon>
        <taxon>Clavelina</taxon>
    </lineage>
</organism>
<keyword evidence="1" id="KW-0723">Serine/threonine-protein kinase</keyword>